<organism evidence="6 7">
    <name type="scientific">Marinoscillum luteum</name>
    <dbReference type="NCBI Taxonomy" id="861051"/>
    <lineage>
        <taxon>Bacteria</taxon>
        <taxon>Pseudomonadati</taxon>
        <taxon>Bacteroidota</taxon>
        <taxon>Cytophagia</taxon>
        <taxon>Cytophagales</taxon>
        <taxon>Reichenbachiellaceae</taxon>
        <taxon>Marinoscillum</taxon>
    </lineage>
</organism>
<proteinExistence type="predicted"/>
<feature type="signal peptide" evidence="3">
    <location>
        <begin position="1"/>
        <end position="22"/>
    </location>
</feature>
<evidence type="ECO:0000313" key="7">
    <source>
        <dbReference type="Proteomes" id="UP001610063"/>
    </source>
</evidence>
<feature type="domain" description="Glycosyl hydrolase family 13 catalytic" evidence="4">
    <location>
        <begin position="27"/>
        <end position="346"/>
    </location>
</feature>
<dbReference type="InterPro" id="IPR006047">
    <property type="entry name" value="GH13_cat_dom"/>
</dbReference>
<dbReference type="InterPro" id="IPR017853">
    <property type="entry name" value="GH"/>
</dbReference>
<dbReference type="PANTHER" id="PTHR43447">
    <property type="entry name" value="ALPHA-AMYLASE"/>
    <property type="match status" value="1"/>
</dbReference>
<keyword evidence="3" id="KW-0732">Signal</keyword>
<evidence type="ECO:0000256" key="3">
    <source>
        <dbReference type="SAM" id="SignalP"/>
    </source>
</evidence>
<dbReference type="InterPro" id="IPR026444">
    <property type="entry name" value="Secre_tail"/>
</dbReference>
<dbReference type="Pfam" id="PF16738">
    <property type="entry name" value="CBM26"/>
    <property type="match status" value="3"/>
</dbReference>
<dbReference type="InterPro" id="IPR013783">
    <property type="entry name" value="Ig-like_fold"/>
</dbReference>
<comment type="caution">
    <text evidence="6">The sequence shown here is derived from an EMBL/GenBank/DDBJ whole genome shotgun (WGS) entry which is preliminary data.</text>
</comment>
<dbReference type="InterPro" id="IPR013780">
    <property type="entry name" value="Glyco_hydro_b"/>
</dbReference>
<dbReference type="EMBL" id="JBIPKE010000020">
    <property type="protein sequence ID" value="MFH6985904.1"/>
    <property type="molecule type" value="Genomic_DNA"/>
</dbReference>
<dbReference type="NCBIfam" id="TIGR04183">
    <property type="entry name" value="Por_Secre_tail"/>
    <property type="match status" value="1"/>
</dbReference>
<feature type="chain" id="PRO_5045891701" evidence="3">
    <location>
        <begin position="23"/>
        <end position="774"/>
    </location>
</feature>
<dbReference type="SUPFAM" id="SSF51445">
    <property type="entry name" value="(Trans)glycosidases"/>
    <property type="match status" value="1"/>
</dbReference>
<dbReference type="SMART" id="SM00642">
    <property type="entry name" value="Aamy"/>
    <property type="match status" value="1"/>
</dbReference>
<keyword evidence="2" id="KW-0326">Glycosidase</keyword>
<gene>
    <name evidence="6" type="ORF">ACHKAR_20790</name>
</gene>
<dbReference type="Gene3D" id="2.60.40.10">
    <property type="entry name" value="Immunoglobulins"/>
    <property type="match status" value="3"/>
</dbReference>
<dbReference type="Proteomes" id="UP001610063">
    <property type="component" value="Unassembled WGS sequence"/>
</dbReference>
<evidence type="ECO:0000259" key="4">
    <source>
        <dbReference type="SMART" id="SM00642"/>
    </source>
</evidence>
<dbReference type="Gene3D" id="3.20.20.80">
    <property type="entry name" value="Glycosidases"/>
    <property type="match status" value="1"/>
</dbReference>
<dbReference type="Gene3D" id="2.60.40.1180">
    <property type="entry name" value="Golgi alpha-mannosidase II"/>
    <property type="match status" value="1"/>
</dbReference>
<feature type="domain" description="Alpha-amylase C-terminal beta-sheet" evidence="5">
    <location>
        <begin position="347"/>
        <end position="413"/>
    </location>
</feature>
<dbReference type="RefSeq" id="WP_395419359.1">
    <property type="nucleotide sequence ID" value="NZ_JBIPKE010000020.1"/>
</dbReference>
<name>A0ABW7NEE2_9BACT</name>
<reference evidence="6 7" key="1">
    <citation type="journal article" date="2013" name="Int. J. Syst. Evol. Microbiol.">
        <title>Marinoscillum luteum sp. nov., isolated from marine sediment.</title>
        <authorList>
            <person name="Cha I.T."/>
            <person name="Park S.J."/>
            <person name="Kim S.J."/>
            <person name="Kim J.G."/>
            <person name="Jung M.Y."/>
            <person name="Shin K.S."/>
            <person name="Kwon K.K."/>
            <person name="Yang S.H."/>
            <person name="Seo Y.S."/>
            <person name="Rhee S.K."/>
        </authorList>
    </citation>
    <scope>NUCLEOTIDE SEQUENCE [LARGE SCALE GENOMIC DNA]</scope>
    <source>
        <strain evidence="6 7">KCTC 23939</strain>
    </source>
</reference>
<evidence type="ECO:0000259" key="5">
    <source>
        <dbReference type="SMART" id="SM00810"/>
    </source>
</evidence>
<dbReference type="InterPro" id="IPR031965">
    <property type="entry name" value="CBM26"/>
</dbReference>
<dbReference type="SMART" id="SM00810">
    <property type="entry name" value="Alpha-amyl_C2"/>
    <property type="match status" value="1"/>
</dbReference>
<dbReference type="SUPFAM" id="SSF51011">
    <property type="entry name" value="Glycosyl hydrolase domain"/>
    <property type="match status" value="1"/>
</dbReference>
<keyword evidence="7" id="KW-1185">Reference proteome</keyword>
<evidence type="ECO:0000256" key="1">
    <source>
        <dbReference type="ARBA" id="ARBA00022801"/>
    </source>
</evidence>
<dbReference type="CDD" id="cd11314">
    <property type="entry name" value="AmyAc_arch_bac_plant_AmyA"/>
    <property type="match status" value="1"/>
</dbReference>
<protein>
    <submittedName>
        <fullName evidence="6">Glucan 1,4-alpha-maltotetraohydrolase domain-containing protein</fullName>
    </submittedName>
</protein>
<dbReference type="InterPro" id="IPR012850">
    <property type="entry name" value="A-amylase_bs_C"/>
</dbReference>
<evidence type="ECO:0000313" key="6">
    <source>
        <dbReference type="EMBL" id="MFH6985904.1"/>
    </source>
</evidence>
<keyword evidence="1" id="KW-0378">Hydrolase</keyword>
<dbReference type="Pfam" id="PF18962">
    <property type="entry name" value="Por_Secre_tail"/>
    <property type="match status" value="1"/>
</dbReference>
<sequence>MMKHLLLSIAFLLLMMSAGAQAANDGRVLLQGFYWESSHDYPGDWYSHLEGKSADMNAAGIDMIWLPPPSDAGSLEGYLPRELNNFANSYGSLAEHQSLLSTLNGLGIEAIADIVVNHRVGSTNWVDFTNPTWGTNSITGDDEVWSNSAYSGISLRGNNDSGTPYAAARDIDHSQGFVQNDIKAFLDNLKAIGYDGWRYDFVHGFDPYYFTVYNGHTNPTFSVGENWSANKQVVQDWVNATGSTAFDFSTYYTLKAVIKDNNYSYLSTQGAPSGGIGWDPRHYTTFIENHDTPDYDPGNNVLNGNNVGQSYAYLLTHPGVPCIYWPHMYEWGSAVTNEIKALIQVRKDAGIHSESPVTIHRSENGLYVASIAGDIHTVFLKMGYGNWGDPAAEGMGSTWTLAASGTNYAVWSEGGTGGGGGGGSMTVYVQGYSHAYAWDSNQNPLLGAWPGTAMTAGAGGWNEVTISADCSNVIFSNNGAGQTADLSTCNDMPYYENGTWYASEPGGGGGGGSSGSMTVYAQGYTHAYAWDANLNPLLGAWPGSALGAGPNGWSEISISEDCANIIFSNNGSNQTSDLYTCNDSPYYSNGAWYATDPNGGGSTLTVYVQGYSHFYAWGDGQTYTNGWPGNTLTNNGDGWYYGVIPANCSNVIFNNNGANQTADLYTCGPTSYYANGSWSGSGSRAAIFEDNDLTIYPNPFFSQASVSFSLKTAAHVRLEVFNTSGQSMNLFDSDLAEGGHQITFHASQLPPSNAMYIVRVSVNDEQYTRKIVVK</sequence>
<dbReference type="Pfam" id="PF07821">
    <property type="entry name" value="Alpha-amyl_C2"/>
    <property type="match status" value="1"/>
</dbReference>
<evidence type="ECO:0000256" key="2">
    <source>
        <dbReference type="ARBA" id="ARBA00023295"/>
    </source>
</evidence>
<accession>A0ABW7NEE2</accession>